<gene>
    <name evidence="11" type="ORF">ACH5RR_040399</name>
</gene>
<evidence type="ECO:0000313" key="11">
    <source>
        <dbReference type="EMBL" id="KAL3497667.1"/>
    </source>
</evidence>
<dbReference type="CDD" id="cd14798">
    <property type="entry name" value="RX-CC_like"/>
    <property type="match status" value="1"/>
</dbReference>
<proteinExistence type="inferred from homology"/>
<keyword evidence="2" id="KW-0433">Leucine-rich repeat</keyword>
<evidence type="ECO:0000256" key="5">
    <source>
        <dbReference type="ARBA" id="ARBA00022821"/>
    </source>
</evidence>
<keyword evidence="12" id="KW-1185">Reference proteome</keyword>
<dbReference type="AlphaFoldDB" id="A0ABD2XRR7"/>
<protein>
    <recommendedName>
        <fullName evidence="13">Disease resistance protein RPM1</fullName>
    </recommendedName>
</protein>
<dbReference type="Pfam" id="PF22936">
    <property type="entry name" value="Pol_BBD"/>
    <property type="match status" value="1"/>
</dbReference>
<dbReference type="InterPro" id="IPR054722">
    <property type="entry name" value="PolX-like_BBD"/>
</dbReference>
<dbReference type="PRINTS" id="PR00364">
    <property type="entry name" value="DISEASERSIST"/>
</dbReference>
<dbReference type="Proteomes" id="UP001630127">
    <property type="component" value="Unassembled WGS sequence"/>
</dbReference>
<sequence length="1000" mass="112885">MAETVLSFVLDQLSIFLNEEGRLFGGLRQQVQLITDELVHMRAFLKLAEAKEDDDPRLQEWIEQVREAAYDTEDVLDDFVFRFARQRSKGFYGSAKRIFNSIKNLRAQHKVASIKKPKQQLISQLFEGDSEFKVISVVGMGGLGKTTLVKKVLEDVNVGRHFQIRAWVTVSQTFDFEELLISFIRHLHTEIKKPVPQFIKCKTRTSALKKFIKDFLQQGRYVVVFDDVWEMEFWNAIKFAMPDNSNGSRVLLTTRVMDVASASCKGFCGTFEDGCCPNHLKNVATVILDKCDGLPLAIVSISGLLAVKDVSRTDEWEMVRLGLGGELEGTGMNNEDVTRDYLKELANRSLIQVTAVFYEGVPRTCRIHGLLREVIISKCREQNMVTVTTGQHTRWPVKVRRLVIPNLYDNNSQESHCFAHLRSLITIGSTEPLPQTLFSELLSSKLLKVLNLRNTQLEEIPNEIFNLFHLNHLDLSRTRVKTVPKSIGKLQNLEYLNLRRTKVRKLPMEIKMLQKLSHLIIFGKYFNSNDDYYENCGFKTWARIGELVALQRLSFIDAATTENDDETNGVIKEIGNLIQLRDSGITNLRRKAGKKLCSSLDKLTNLQQLSVFSTGKNEEIDLDHSIPSSSSSFLRSLRFLVLFGCLKKMPQWITCLQGLVRIDLKWSGLRQDPLESLQHLPNLVQVSMSQAYQGEGLFFNAGGFLKLKELYLRDLIGLRWMRVEEGAMPRLEKLTLEEIPLLVELPLGIQHLKQLQKLELVDMSSQLENKLESEGGEDYQQIAHIPQFKANMLSSSSSIASVPQSSNSFVACLTLLSFWIVDSGASDHISGNKHLSTNLTTSTSLPCVTLVNGSKTIAKGIDQAQPLLSINLDSVLYVLGCPFNLVSISKFTHRCLSKCMVSFFDDSAFIYDQGTGRMIGTRPTTTENDDETSGIVRDRKAEPNEVIDLDYSISSSSISLQSLHLLVLRGRLEKMPQWDSVSSGLGKNSFELERVKAGSS</sequence>
<evidence type="ECO:0000259" key="9">
    <source>
        <dbReference type="Pfam" id="PF22936"/>
    </source>
</evidence>
<feature type="domain" description="Disease resistance R13L4/SHOC-2-like LRR" evidence="10">
    <location>
        <begin position="420"/>
        <end position="760"/>
    </location>
</feature>
<evidence type="ECO:0000259" key="8">
    <source>
        <dbReference type="Pfam" id="PF18052"/>
    </source>
</evidence>
<dbReference type="GO" id="GO:0005524">
    <property type="term" value="F:ATP binding"/>
    <property type="evidence" value="ECO:0007669"/>
    <property type="project" value="UniProtKB-KW"/>
</dbReference>
<evidence type="ECO:0000259" key="10">
    <source>
        <dbReference type="Pfam" id="PF23598"/>
    </source>
</evidence>
<dbReference type="InterPro" id="IPR041118">
    <property type="entry name" value="Rx_N"/>
</dbReference>
<evidence type="ECO:0000259" key="7">
    <source>
        <dbReference type="Pfam" id="PF00931"/>
    </source>
</evidence>
<keyword evidence="3" id="KW-0677">Repeat</keyword>
<feature type="domain" description="Retrovirus-related Pol polyprotein from transposon TNT 1-94-like beta-barrel" evidence="9">
    <location>
        <begin position="819"/>
        <end position="893"/>
    </location>
</feature>
<dbReference type="Gene3D" id="3.80.10.10">
    <property type="entry name" value="Ribonuclease Inhibitor"/>
    <property type="match status" value="2"/>
</dbReference>
<dbReference type="InterPro" id="IPR032675">
    <property type="entry name" value="LRR_dom_sf"/>
</dbReference>
<dbReference type="GO" id="GO:0006952">
    <property type="term" value="P:defense response"/>
    <property type="evidence" value="ECO:0007669"/>
    <property type="project" value="UniProtKB-KW"/>
</dbReference>
<comment type="similarity">
    <text evidence="1">Belongs to the disease resistance NB-LRR family.</text>
</comment>
<dbReference type="SUPFAM" id="SSF52540">
    <property type="entry name" value="P-loop containing nucleoside triphosphate hydrolases"/>
    <property type="match status" value="1"/>
</dbReference>
<comment type="caution">
    <text evidence="11">The sequence shown here is derived from an EMBL/GenBank/DDBJ whole genome shotgun (WGS) entry which is preliminary data.</text>
</comment>
<dbReference type="EMBL" id="JBJUIK010000017">
    <property type="protein sequence ID" value="KAL3497667.1"/>
    <property type="molecule type" value="Genomic_DNA"/>
</dbReference>
<evidence type="ECO:0000256" key="2">
    <source>
        <dbReference type="ARBA" id="ARBA00022614"/>
    </source>
</evidence>
<dbReference type="FunFam" id="3.40.50.300:FF:001091">
    <property type="entry name" value="Probable disease resistance protein At1g61300"/>
    <property type="match status" value="1"/>
</dbReference>
<dbReference type="PANTHER" id="PTHR36766:SF63">
    <property type="entry name" value="NB-ARC DOMAIN-CONTAINING PROTEIN"/>
    <property type="match status" value="1"/>
</dbReference>
<dbReference type="InterPro" id="IPR027417">
    <property type="entry name" value="P-loop_NTPase"/>
</dbReference>
<dbReference type="PANTHER" id="PTHR36766">
    <property type="entry name" value="PLANT BROAD-SPECTRUM MILDEW RESISTANCE PROTEIN RPW8"/>
    <property type="match status" value="1"/>
</dbReference>
<feature type="domain" description="Disease resistance N-terminal" evidence="8">
    <location>
        <begin position="5"/>
        <end position="90"/>
    </location>
</feature>
<dbReference type="Gene3D" id="3.40.50.300">
    <property type="entry name" value="P-loop containing nucleotide triphosphate hydrolases"/>
    <property type="match status" value="1"/>
</dbReference>
<keyword evidence="5" id="KW-0611">Plant defense</keyword>
<dbReference type="InterPro" id="IPR002182">
    <property type="entry name" value="NB-ARC"/>
</dbReference>
<dbReference type="GO" id="GO:0051707">
    <property type="term" value="P:response to other organism"/>
    <property type="evidence" value="ECO:0007669"/>
    <property type="project" value="UniProtKB-ARBA"/>
</dbReference>
<organism evidence="11 12">
    <name type="scientific">Cinchona calisaya</name>
    <dbReference type="NCBI Taxonomy" id="153742"/>
    <lineage>
        <taxon>Eukaryota</taxon>
        <taxon>Viridiplantae</taxon>
        <taxon>Streptophyta</taxon>
        <taxon>Embryophyta</taxon>
        <taxon>Tracheophyta</taxon>
        <taxon>Spermatophyta</taxon>
        <taxon>Magnoliopsida</taxon>
        <taxon>eudicotyledons</taxon>
        <taxon>Gunneridae</taxon>
        <taxon>Pentapetalae</taxon>
        <taxon>asterids</taxon>
        <taxon>lamiids</taxon>
        <taxon>Gentianales</taxon>
        <taxon>Rubiaceae</taxon>
        <taxon>Cinchonoideae</taxon>
        <taxon>Cinchoneae</taxon>
        <taxon>Cinchona</taxon>
    </lineage>
</organism>
<accession>A0ABD2XRR7</accession>
<evidence type="ECO:0000256" key="6">
    <source>
        <dbReference type="ARBA" id="ARBA00022840"/>
    </source>
</evidence>
<name>A0ABD2XRR7_9GENT</name>
<dbReference type="InterPro" id="IPR042197">
    <property type="entry name" value="Apaf_helical"/>
</dbReference>
<evidence type="ECO:0000256" key="1">
    <source>
        <dbReference type="ARBA" id="ARBA00008894"/>
    </source>
</evidence>
<keyword evidence="6" id="KW-0067">ATP-binding</keyword>
<feature type="domain" description="NB-ARC" evidence="7">
    <location>
        <begin position="115"/>
        <end position="263"/>
    </location>
</feature>
<dbReference type="SUPFAM" id="SSF52058">
    <property type="entry name" value="L domain-like"/>
    <property type="match status" value="1"/>
</dbReference>
<evidence type="ECO:0000256" key="3">
    <source>
        <dbReference type="ARBA" id="ARBA00022737"/>
    </source>
</evidence>
<dbReference type="Pfam" id="PF18052">
    <property type="entry name" value="Rx_N"/>
    <property type="match status" value="1"/>
</dbReference>
<dbReference type="Gene3D" id="1.20.5.4130">
    <property type="match status" value="1"/>
</dbReference>
<dbReference type="InterPro" id="IPR055414">
    <property type="entry name" value="LRR_R13L4/SHOC2-like"/>
</dbReference>
<evidence type="ECO:0000313" key="12">
    <source>
        <dbReference type="Proteomes" id="UP001630127"/>
    </source>
</evidence>
<keyword evidence="4" id="KW-0547">Nucleotide-binding</keyword>
<evidence type="ECO:0008006" key="13">
    <source>
        <dbReference type="Google" id="ProtNLM"/>
    </source>
</evidence>
<evidence type="ECO:0000256" key="4">
    <source>
        <dbReference type="ARBA" id="ARBA00022741"/>
    </source>
</evidence>
<dbReference type="Pfam" id="PF00931">
    <property type="entry name" value="NB-ARC"/>
    <property type="match status" value="1"/>
</dbReference>
<reference evidence="11 12" key="1">
    <citation type="submission" date="2024-11" db="EMBL/GenBank/DDBJ databases">
        <title>A near-complete genome assembly of Cinchona calisaya.</title>
        <authorList>
            <person name="Lian D.C."/>
            <person name="Zhao X.W."/>
            <person name="Wei L."/>
        </authorList>
    </citation>
    <scope>NUCLEOTIDE SEQUENCE [LARGE SCALE GENOMIC DNA]</scope>
    <source>
        <tissue evidence="11">Nenye</tissue>
    </source>
</reference>
<dbReference type="Gene3D" id="1.10.8.430">
    <property type="entry name" value="Helical domain of apoptotic protease-activating factors"/>
    <property type="match status" value="1"/>
</dbReference>
<dbReference type="InterPro" id="IPR038005">
    <property type="entry name" value="RX-like_CC"/>
</dbReference>
<dbReference type="Pfam" id="PF23598">
    <property type="entry name" value="LRR_14"/>
    <property type="match status" value="1"/>
</dbReference>